<protein>
    <submittedName>
        <fullName evidence="2">Uncharacterized protein</fullName>
    </submittedName>
</protein>
<accession>A0A2J6QAB5</accession>
<proteinExistence type="predicted"/>
<name>A0A2J6QAB5_9HELO</name>
<evidence type="ECO:0000313" key="2">
    <source>
        <dbReference type="EMBL" id="PMD23209.1"/>
    </source>
</evidence>
<dbReference type="STRING" id="1745343.A0A2J6QAB5"/>
<dbReference type="Proteomes" id="UP000235672">
    <property type="component" value="Unassembled WGS sequence"/>
</dbReference>
<dbReference type="AlphaFoldDB" id="A0A2J6QAB5"/>
<evidence type="ECO:0000256" key="1">
    <source>
        <dbReference type="SAM" id="SignalP"/>
    </source>
</evidence>
<evidence type="ECO:0000313" key="3">
    <source>
        <dbReference type="Proteomes" id="UP000235672"/>
    </source>
</evidence>
<feature type="signal peptide" evidence="1">
    <location>
        <begin position="1"/>
        <end position="16"/>
    </location>
</feature>
<organism evidence="2 3">
    <name type="scientific">Hyaloscypha hepaticicola</name>
    <dbReference type="NCBI Taxonomy" id="2082293"/>
    <lineage>
        <taxon>Eukaryota</taxon>
        <taxon>Fungi</taxon>
        <taxon>Dikarya</taxon>
        <taxon>Ascomycota</taxon>
        <taxon>Pezizomycotina</taxon>
        <taxon>Leotiomycetes</taxon>
        <taxon>Helotiales</taxon>
        <taxon>Hyaloscyphaceae</taxon>
        <taxon>Hyaloscypha</taxon>
    </lineage>
</organism>
<keyword evidence="3" id="KW-1185">Reference proteome</keyword>
<dbReference type="EMBL" id="KZ613475">
    <property type="protein sequence ID" value="PMD23209.1"/>
    <property type="molecule type" value="Genomic_DNA"/>
</dbReference>
<feature type="chain" id="PRO_5014471214" evidence="1">
    <location>
        <begin position="17"/>
        <end position="290"/>
    </location>
</feature>
<sequence length="290" mass="31824">MVLVLFSLNLSIFSYSVPSPSSQTLLGTRCRPNVMARRLHKILSWFVHSAFASAVKWTGPSSTDQSKHSHVTRASLATEAPSLATRAPDNIPSTYEAPDVCGYINFDLSMNNLLGTSLTLNAKFELDNPYTCAGSNTCLWNSHLKIVGYGNPTAINYITSCIPYRDLDHCDDDCFANPSIIRWWASLSSATHSAALTPRSGSDRPHCITPRVGPSRRYSILACQSMHHPSPYDIHLMYHGQRTIGHLPRWLGDDGNITYGKLIPHIATFTAASGSLTSQEMETGSVIIVL</sequence>
<gene>
    <name evidence="2" type="ORF">NA56DRAFT_63936</name>
</gene>
<dbReference type="OrthoDB" id="3562210at2759"/>
<keyword evidence="1" id="KW-0732">Signal</keyword>
<reference evidence="2 3" key="1">
    <citation type="submission" date="2016-05" db="EMBL/GenBank/DDBJ databases">
        <title>A degradative enzymes factory behind the ericoid mycorrhizal symbiosis.</title>
        <authorList>
            <consortium name="DOE Joint Genome Institute"/>
            <person name="Martino E."/>
            <person name="Morin E."/>
            <person name="Grelet G."/>
            <person name="Kuo A."/>
            <person name="Kohler A."/>
            <person name="Daghino S."/>
            <person name="Barry K."/>
            <person name="Choi C."/>
            <person name="Cichocki N."/>
            <person name="Clum A."/>
            <person name="Copeland A."/>
            <person name="Hainaut M."/>
            <person name="Haridas S."/>
            <person name="Labutti K."/>
            <person name="Lindquist E."/>
            <person name="Lipzen A."/>
            <person name="Khouja H.-R."/>
            <person name="Murat C."/>
            <person name="Ohm R."/>
            <person name="Olson A."/>
            <person name="Spatafora J."/>
            <person name="Veneault-Fourrey C."/>
            <person name="Henrissat B."/>
            <person name="Grigoriev I."/>
            <person name="Martin F."/>
            <person name="Perotto S."/>
        </authorList>
    </citation>
    <scope>NUCLEOTIDE SEQUENCE [LARGE SCALE GENOMIC DNA]</scope>
    <source>
        <strain evidence="2 3">UAMH 7357</strain>
    </source>
</reference>